<reference evidence="1" key="1">
    <citation type="submission" date="2020-08" db="EMBL/GenBank/DDBJ databases">
        <title>Genome public.</title>
        <authorList>
            <person name="Liu C."/>
            <person name="Sun Q."/>
        </authorList>
    </citation>
    <scope>NUCLEOTIDE SEQUENCE</scope>
    <source>
        <strain evidence="1">NSJ-42</strain>
    </source>
</reference>
<keyword evidence="2" id="KW-1185">Reference proteome</keyword>
<proteinExistence type="predicted"/>
<accession>A0A8I0DP22</accession>
<dbReference type="RefSeq" id="WP_186835355.1">
    <property type="nucleotide sequence ID" value="NZ_JACOOQ010000016.1"/>
</dbReference>
<dbReference type="GO" id="GO:0008168">
    <property type="term" value="F:methyltransferase activity"/>
    <property type="evidence" value="ECO:0007669"/>
    <property type="project" value="UniProtKB-KW"/>
</dbReference>
<dbReference type="SUPFAM" id="SSF53335">
    <property type="entry name" value="S-adenosyl-L-methionine-dependent methyltransferases"/>
    <property type="match status" value="1"/>
</dbReference>
<dbReference type="InterPro" id="IPR010719">
    <property type="entry name" value="MnmM_MeTrfase"/>
</dbReference>
<dbReference type="Gene3D" id="3.40.50.150">
    <property type="entry name" value="Vaccinia Virus protein VP39"/>
    <property type="match status" value="1"/>
</dbReference>
<dbReference type="PANTHER" id="PTHR35276:SF1">
    <property type="entry name" value="TRNA (MNM(5)S(2)U34)-METHYLTRANSFERASE, CHLOROPLASTIC"/>
    <property type="match status" value="1"/>
</dbReference>
<dbReference type="Pfam" id="PF06962">
    <property type="entry name" value="rRNA_methylase"/>
    <property type="match status" value="1"/>
</dbReference>
<dbReference type="InterPro" id="IPR029063">
    <property type="entry name" value="SAM-dependent_MTases_sf"/>
</dbReference>
<name>A0A8I0DP22_9CLOT</name>
<evidence type="ECO:0000313" key="2">
    <source>
        <dbReference type="Proteomes" id="UP000662088"/>
    </source>
</evidence>
<dbReference type="PANTHER" id="PTHR35276">
    <property type="entry name" value="S-ADENOSYL-L-METHIONINE-DEPENDENT METHYLTRANSFERASES SUPERFAMILY PROTEIN"/>
    <property type="match status" value="1"/>
</dbReference>
<gene>
    <name evidence="1" type="ORF">H8R92_09945</name>
</gene>
<comment type="caution">
    <text evidence="1">The sequence shown here is derived from an EMBL/GenBank/DDBJ whole genome shotgun (WGS) entry which is preliminary data.</text>
</comment>
<sequence>MFKYVSDISDLSHSIIENHLEKKIIAIDATLGNGYDTDFLCERFEKVYSFDVQEEACLNYKLKNRKNVSVVNDSHHKFDEYVIEDKVNCIMYNLGFLPGSNKEITTLAKTTMKSIEAGLELLDSNGIMTIAIYRGHSEGKNEENFIMEYVRNLPKNIYGVMLHEYLNRAKSAPLLIVIEKK</sequence>
<dbReference type="GO" id="GO:0032259">
    <property type="term" value="P:methylation"/>
    <property type="evidence" value="ECO:0007669"/>
    <property type="project" value="UniProtKB-KW"/>
</dbReference>
<dbReference type="AlphaFoldDB" id="A0A8I0DP22"/>
<organism evidence="1 2">
    <name type="scientific">Clostridium lentum</name>
    <dbReference type="NCBI Taxonomy" id="2763037"/>
    <lineage>
        <taxon>Bacteria</taxon>
        <taxon>Bacillati</taxon>
        <taxon>Bacillota</taxon>
        <taxon>Clostridia</taxon>
        <taxon>Eubacteriales</taxon>
        <taxon>Clostridiaceae</taxon>
        <taxon>Clostridium</taxon>
    </lineage>
</organism>
<keyword evidence="1" id="KW-0808">Transferase</keyword>
<protein>
    <submittedName>
        <fullName evidence="1">Class I SAM-dependent methyltransferase</fullName>
    </submittedName>
</protein>
<dbReference type="Proteomes" id="UP000662088">
    <property type="component" value="Unassembled WGS sequence"/>
</dbReference>
<keyword evidence="1" id="KW-0489">Methyltransferase</keyword>
<dbReference type="EMBL" id="JACOOQ010000016">
    <property type="protein sequence ID" value="MBC5640735.1"/>
    <property type="molecule type" value="Genomic_DNA"/>
</dbReference>
<evidence type="ECO:0000313" key="1">
    <source>
        <dbReference type="EMBL" id="MBC5640735.1"/>
    </source>
</evidence>